<protein>
    <submittedName>
        <fullName evidence="3">TraB/GumN family protein</fullName>
    </submittedName>
</protein>
<dbReference type="InterPro" id="IPR002816">
    <property type="entry name" value="TraB/PrgY/GumN_fam"/>
</dbReference>
<evidence type="ECO:0000313" key="2">
    <source>
        <dbReference type="EMBL" id="AYV46688.1"/>
    </source>
</evidence>
<evidence type="ECO:0000313" key="4">
    <source>
        <dbReference type="Proteomes" id="UP000234483"/>
    </source>
</evidence>
<reference evidence="2 5" key="2">
    <citation type="submission" date="2018-01" db="EMBL/GenBank/DDBJ databases">
        <title>Complete genome sequence of Caulobacter flavus RHGG3.</title>
        <authorList>
            <person name="Yang E."/>
        </authorList>
    </citation>
    <scope>NUCLEOTIDE SEQUENCE [LARGE SCALE GENOMIC DNA]</scope>
    <source>
        <strain evidence="2 5">RHGG3</strain>
    </source>
</reference>
<dbReference type="Proteomes" id="UP000234483">
    <property type="component" value="Unassembled WGS sequence"/>
</dbReference>
<proteinExistence type="predicted"/>
<keyword evidence="1" id="KW-0732">Signal</keyword>
<feature type="signal peptide" evidence="1">
    <location>
        <begin position="1"/>
        <end position="22"/>
    </location>
</feature>
<evidence type="ECO:0000256" key="1">
    <source>
        <dbReference type="SAM" id="SignalP"/>
    </source>
</evidence>
<organism evidence="3 4">
    <name type="scientific">Caulobacter flavus</name>
    <dbReference type="NCBI Taxonomy" id="1679497"/>
    <lineage>
        <taxon>Bacteria</taxon>
        <taxon>Pseudomonadati</taxon>
        <taxon>Pseudomonadota</taxon>
        <taxon>Alphaproteobacteria</taxon>
        <taxon>Caulobacterales</taxon>
        <taxon>Caulobacteraceae</taxon>
        <taxon>Caulobacter</taxon>
    </lineage>
</organism>
<dbReference type="Pfam" id="PF01963">
    <property type="entry name" value="TraB_PrgY_gumN"/>
    <property type="match status" value="1"/>
</dbReference>
<gene>
    <name evidence="2" type="ORF">C1707_10650</name>
    <name evidence="3" type="ORF">CFHF_22125</name>
</gene>
<dbReference type="AlphaFoldDB" id="A0A2N5CNA9"/>
<sequence>MRKRLAAMAALTALTAAASARAQTAAPPIDDPEANVVEELVVNAKLPGPAWWKVSDGDTTIYVLGMADSLPKGMGWDTSVLERRLDGAFTVILPAQAHAGLTDIPALLKLRKKMKADRPLDQIAPELAPRLDRAWTSAGLKAGEWREWKPLGAGVFLAIGASRKSGMVGAEPEKTIERLARKHKVKARPAASIKAMPMLKTLVRDQTEAGGLACLEGVVAEVEAGPGPARRAARAWADGDVRNALLKPREADRCNMAMPGIAEALRRMTAVQADAVAEAMKKPGKAVAAFPLRSLVAEGGVLEQLKARGFKVTTPDSAN</sequence>
<reference evidence="3 4" key="1">
    <citation type="submission" date="2017-12" db="EMBL/GenBank/DDBJ databases">
        <title>The genome sequence of Caulobacter flavus CGMCC1 15093.</title>
        <authorList>
            <person name="Gao J."/>
            <person name="Mao X."/>
            <person name="Sun J."/>
        </authorList>
    </citation>
    <scope>NUCLEOTIDE SEQUENCE [LARGE SCALE GENOMIC DNA]</scope>
    <source>
        <strain evidence="3 4">CGMCC1 15093</strain>
    </source>
</reference>
<evidence type="ECO:0000313" key="5">
    <source>
        <dbReference type="Proteomes" id="UP000281192"/>
    </source>
</evidence>
<name>A0A2N5CNA9_9CAUL</name>
<dbReference type="KEGG" id="cfh:C1707_10650"/>
<accession>A0A2N5CNA9</accession>
<dbReference type="RefSeq" id="WP_101715090.1">
    <property type="nucleotide sequence ID" value="NZ_CP026100.1"/>
</dbReference>
<dbReference type="Proteomes" id="UP000281192">
    <property type="component" value="Chromosome"/>
</dbReference>
<dbReference type="OrthoDB" id="7181390at2"/>
<keyword evidence="5" id="KW-1185">Reference proteome</keyword>
<evidence type="ECO:0000313" key="3">
    <source>
        <dbReference type="EMBL" id="PLR07924.1"/>
    </source>
</evidence>
<feature type="chain" id="PRO_5044577686" evidence="1">
    <location>
        <begin position="23"/>
        <end position="319"/>
    </location>
</feature>
<dbReference type="EMBL" id="PJRQ01000044">
    <property type="protein sequence ID" value="PLR07924.1"/>
    <property type="molecule type" value="Genomic_DNA"/>
</dbReference>
<dbReference type="EMBL" id="CP026100">
    <property type="protein sequence ID" value="AYV46688.1"/>
    <property type="molecule type" value="Genomic_DNA"/>
</dbReference>
<dbReference type="CDD" id="cd14788">
    <property type="entry name" value="GumN"/>
    <property type="match status" value="1"/>
</dbReference>